<gene>
    <name evidence="3" type="primary">LOC106741442</name>
</gene>
<dbReference type="Gene3D" id="1.10.533.10">
    <property type="entry name" value="Death Domain, Fas"/>
    <property type="match status" value="1"/>
</dbReference>
<dbReference type="RefSeq" id="XP_014468973.1">
    <property type="nucleotide sequence ID" value="XM_014613487.1"/>
</dbReference>
<evidence type="ECO:0000313" key="2">
    <source>
        <dbReference type="Proteomes" id="UP000515204"/>
    </source>
</evidence>
<dbReference type="OrthoDB" id="4062651at2759"/>
<dbReference type="InterPro" id="IPR029397">
    <property type="entry name" value="Tube_Death"/>
</dbReference>
<accession>A0A6P3WS80</accession>
<evidence type="ECO:0000313" key="3">
    <source>
        <dbReference type="RefSeq" id="XP_014468973.1"/>
    </source>
</evidence>
<keyword evidence="2" id="KW-1185">Reference proteome</keyword>
<dbReference type="CTD" id="7275"/>
<feature type="domain" description="Tube Death" evidence="1">
    <location>
        <begin position="8"/>
        <end position="126"/>
    </location>
</feature>
<dbReference type="Proteomes" id="UP000515204">
    <property type="component" value="Unplaced"/>
</dbReference>
<proteinExistence type="predicted"/>
<dbReference type="SUPFAM" id="SSF47986">
    <property type="entry name" value="DEATH domain"/>
    <property type="match status" value="1"/>
</dbReference>
<reference evidence="3" key="1">
    <citation type="submission" date="2025-08" db="UniProtKB">
        <authorList>
            <consortium name="RefSeq"/>
        </authorList>
    </citation>
    <scope>IDENTIFICATION</scope>
</reference>
<name>A0A6P3WS80_DINQU</name>
<evidence type="ECO:0000259" key="1">
    <source>
        <dbReference type="Pfam" id="PF14786"/>
    </source>
</evidence>
<dbReference type="KEGG" id="dqu:106741442"/>
<sequence length="332" mass="37291">MSCACLDTEVRKLKPIELYRLGIILNISDNWKKLMANVPKQENIPEFSSEHIDMIEQAANQHNRNAAEIFLDEWSTMGRKRPTLGLLLDLLVKAELFRAADYVACDILKQERPKRPEYGPIASVDISDETINKILEEQILPKDTFDDSLVLESSLKLDVNKMYFDDKTFDDLEEAAYKNSPEATNDALNCEKSMNTASGIVSDLMKFSITDSFKATDQSVVRTVVSVAEEQLPVPIIISGPESPPSKRAQYCQEVTSQELPVFLNSPAQSTVPDEEVFSEHLPVFLNNSVQSTALNEEESSEYLPVFLNNSVRSTFSCNEEMPSDIPLCLKP</sequence>
<dbReference type="GeneID" id="106741442"/>
<dbReference type="InterPro" id="IPR011029">
    <property type="entry name" value="DEATH-like_dom_sf"/>
</dbReference>
<protein>
    <submittedName>
        <fullName evidence="3">Uncharacterized protein LOC106741442 isoform X1</fullName>
    </submittedName>
</protein>
<dbReference type="AlphaFoldDB" id="A0A6P3WS80"/>
<dbReference type="Pfam" id="PF14786">
    <property type="entry name" value="Death_2"/>
    <property type="match status" value="1"/>
</dbReference>
<organism evidence="2 3">
    <name type="scientific">Dinoponera quadriceps</name>
    <name type="common">South American ant</name>
    <dbReference type="NCBI Taxonomy" id="609295"/>
    <lineage>
        <taxon>Eukaryota</taxon>
        <taxon>Metazoa</taxon>
        <taxon>Ecdysozoa</taxon>
        <taxon>Arthropoda</taxon>
        <taxon>Hexapoda</taxon>
        <taxon>Insecta</taxon>
        <taxon>Pterygota</taxon>
        <taxon>Neoptera</taxon>
        <taxon>Endopterygota</taxon>
        <taxon>Hymenoptera</taxon>
        <taxon>Apocrita</taxon>
        <taxon>Aculeata</taxon>
        <taxon>Formicoidea</taxon>
        <taxon>Formicidae</taxon>
        <taxon>Ponerinae</taxon>
        <taxon>Ponerini</taxon>
        <taxon>Dinoponera</taxon>
    </lineage>
</organism>